<dbReference type="InterPro" id="IPR011034">
    <property type="entry name" value="Formyl_transferase-like_C_sf"/>
</dbReference>
<feature type="binding site" evidence="5">
    <location>
        <begin position="108"/>
        <end position="111"/>
    </location>
    <ligand>
        <name>(6S)-5,6,7,8-tetrahydrofolate</name>
        <dbReference type="ChEBI" id="CHEBI:57453"/>
    </ligand>
</feature>
<dbReference type="NCBIfam" id="TIGR00460">
    <property type="entry name" value="fmt"/>
    <property type="match status" value="1"/>
</dbReference>
<dbReference type="RefSeq" id="WP_243362472.1">
    <property type="nucleotide sequence ID" value="NZ_JALGBH010000002.1"/>
</dbReference>
<dbReference type="SUPFAM" id="SSF50486">
    <property type="entry name" value="FMT C-terminal domain-like"/>
    <property type="match status" value="1"/>
</dbReference>
<dbReference type="GO" id="GO:0004479">
    <property type="term" value="F:methionyl-tRNA formyltransferase activity"/>
    <property type="evidence" value="ECO:0007669"/>
    <property type="project" value="UniProtKB-EC"/>
</dbReference>
<dbReference type="InterPro" id="IPR041711">
    <property type="entry name" value="Met-tRNA-FMT_N"/>
</dbReference>
<dbReference type="CDD" id="cd08646">
    <property type="entry name" value="FMT_core_Met-tRNA-FMT_N"/>
    <property type="match status" value="1"/>
</dbReference>
<dbReference type="HAMAP" id="MF_00182">
    <property type="entry name" value="Formyl_trans"/>
    <property type="match status" value="1"/>
</dbReference>
<dbReference type="Gene3D" id="3.40.50.12230">
    <property type="match status" value="1"/>
</dbReference>
<evidence type="ECO:0000313" key="9">
    <source>
        <dbReference type="Proteomes" id="UP001165460"/>
    </source>
</evidence>
<dbReference type="EMBL" id="JALGBH010000002">
    <property type="protein sequence ID" value="MCJ0743329.1"/>
    <property type="molecule type" value="Genomic_DNA"/>
</dbReference>
<gene>
    <name evidence="5 8" type="primary">fmt</name>
    <name evidence="8" type="ORF">MMF97_11445</name>
</gene>
<dbReference type="InterPro" id="IPR044135">
    <property type="entry name" value="Met-tRNA-FMT_C"/>
</dbReference>
<proteinExistence type="inferred from homology"/>
<dbReference type="InterPro" id="IPR005793">
    <property type="entry name" value="Formyl_trans_C"/>
</dbReference>
<comment type="function">
    <text evidence="5">Attaches a formyl group to the free amino group of methionyl-tRNA(fMet). The formyl group appears to play a dual role in the initiator identity of N-formylmethionyl-tRNA by promoting its recognition by IF2 and preventing the misappropriation of this tRNA by the elongation apparatus.</text>
</comment>
<keyword evidence="3 5" id="KW-0808">Transferase</keyword>
<dbReference type="Proteomes" id="UP001165460">
    <property type="component" value="Unassembled WGS sequence"/>
</dbReference>
<dbReference type="InterPro" id="IPR002376">
    <property type="entry name" value="Formyl_transf_N"/>
</dbReference>
<reference evidence="8" key="1">
    <citation type="submission" date="2022-03" db="EMBL/GenBank/DDBJ databases">
        <authorList>
            <person name="Woo C.Y."/>
        </authorList>
    </citation>
    <scope>NUCLEOTIDE SEQUENCE</scope>
    <source>
        <strain evidence="8">CYS-01</strain>
    </source>
</reference>
<evidence type="ECO:0000256" key="2">
    <source>
        <dbReference type="ARBA" id="ARBA00012261"/>
    </source>
</evidence>
<name>A0ABS9ZYF9_9SPHI</name>
<evidence type="ECO:0000256" key="3">
    <source>
        <dbReference type="ARBA" id="ARBA00022679"/>
    </source>
</evidence>
<keyword evidence="4 5" id="KW-0648">Protein biosynthesis</keyword>
<dbReference type="InterPro" id="IPR005794">
    <property type="entry name" value="Fmt"/>
</dbReference>
<evidence type="ECO:0000259" key="6">
    <source>
        <dbReference type="Pfam" id="PF00551"/>
    </source>
</evidence>
<dbReference type="PANTHER" id="PTHR11138">
    <property type="entry name" value="METHIONYL-TRNA FORMYLTRANSFERASE"/>
    <property type="match status" value="1"/>
</dbReference>
<evidence type="ECO:0000259" key="7">
    <source>
        <dbReference type="Pfam" id="PF02911"/>
    </source>
</evidence>
<dbReference type="PANTHER" id="PTHR11138:SF5">
    <property type="entry name" value="METHIONYL-TRNA FORMYLTRANSFERASE, MITOCHONDRIAL"/>
    <property type="match status" value="1"/>
</dbReference>
<comment type="similarity">
    <text evidence="1 5">Belongs to the Fmt family.</text>
</comment>
<feature type="domain" description="Formyl transferase C-terminal" evidence="7">
    <location>
        <begin position="203"/>
        <end position="300"/>
    </location>
</feature>
<evidence type="ECO:0000313" key="8">
    <source>
        <dbReference type="EMBL" id="MCJ0743329.1"/>
    </source>
</evidence>
<keyword evidence="9" id="KW-1185">Reference proteome</keyword>
<dbReference type="Pfam" id="PF02911">
    <property type="entry name" value="Formyl_trans_C"/>
    <property type="match status" value="1"/>
</dbReference>
<evidence type="ECO:0000256" key="4">
    <source>
        <dbReference type="ARBA" id="ARBA00022917"/>
    </source>
</evidence>
<dbReference type="CDD" id="cd08704">
    <property type="entry name" value="Met_tRNA_FMT_C"/>
    <property type="match status" value="1"/>
</dbReference>
<evidence type="ECO:0000256" key="1">
    <source>
        <dbReference type="ARBA" id="ARBA00010699"/>
    </source>
</evidence>
<accession>A0ABS9ZYF9</accession>
<sequence length="303" mass="33472">MRIVFMGTPDFAVASLAALKDAGFDIVGVVTAADKPAGRGQKLNESAVKKYAVAHGLKVLQPLKLKDPDFLTELSELKADLQVVVAFRMLPEVVWNMPPKGTINLHGSLLPQYRGAAPINHAIINGETESGVTTFFLKHEIDTGDVIFSEKVHIDPDENAGSLHDKLMETGAKLIVKTVTAISDNTYTETPQPISANLKAAPKIFKDFCKIDWNQPTSQVYNHIRGLSPYPTAFTVFQDKLLKVFEASPEYVQHSAKPGDFLSDGKTYLKVATTNGYINLLDVQYEGKKRMRIDEFLRGIRLN</sequence>
<comment type="catalytic activity">
    <reaction evidence="5">
        <text>L-methionyl-tRNA(fMet) + (6R)-10-formyltetrahydrofolate = N-formyl-L-methionyl-tRNA(fMet) + (6S)-5,6,7,8-tetrahydrofolate + H(+)</text>
        <dbReference type="Rhea" id="RHEA:24380"/>
        <dbReference type="Rhea" id="RHEA-COMP:9952"/>
        <dbReference type="Rhea" id="RHEA-COMP:9953"/>
        <dbReference type="ChEBI" id="CHEBI:15378"/>
        <dbReference type="ChEBI" id="CHEBI:57453"/>
        <dbReference type="ChEBI" id="CHEBI:78530"/>
        <dbReference type="ChEBI" id="CHEBI:78844"/>
        <dbReference type="ChEBI" id="CHEBI:195366"/>
        <dbReference type="EC" id="2.1.2.9"/>
    </reaction>
</comment>
<dbReference type="Pfam" id="PF00551">
    <property type="entry name" value="Formyl_trans_N"/>
    <property type="match status" value="1"/>
</dbReference>
<evidence type="ECO:0000256" key="5">
    <source>
        <dbReference type="HAMAP-Rule" id="MF_00182"/>
    </source>
</evidence>
<dbReference type="EC" id="2.1.2.9" evidence="2 5"/>
<protein>
    <recommendedName>
        <fullName evidence="2 5">Methionyl-tRNA formyltransferase</fullName>
        <ecNumber evidence="2 5">2.1.2.9</ecNumber>
    </recommendedName>
</protein>
<organism evidence="8 9">
    <name type="scientific">Pedobacter montanisoli</name>
    <dbReference type="NCBI Taxonomy" id="2923277"/>
    <lineage>
        <taxon>Bacteria</taxon>
        <taxon>Pseudomonadati</taxon>
        <taxon>Bacteroidota</taxon>
        <taxon>Sphingobacteriia</taxon>
        <taxon>Sphingobacteriales</taxon>
        <taxon>Sphingobacteriaceae</taxon>
        <taxon>Pedobacter</taxon>
    </lineage>
</organism>
<dbReference type="InterPro" id="IPR036477">
    <property type="entry name" value="Formyl_transf_N_sf"/>
</dbReference>
<comment type="caution">
    <text evidence="8">The sequence shown here is derived from an EMBL/GenBank/DDBJ whole genome shotgun (WGS) entry which is preliminary data.</text>
</comment>
<dbReference type="SUPFAM" id="SSF53328">
    <property type="entry name" value="Formyltransferase"/>
    <property type="match status" value="1"/>
</dbReference>
<feature type="domain" description="Formyl transferase N-terminal" evidence="6">
    <location>
        <begin position="1"/>
        <end position="178"/>
    </location>
</feature>